<dbReference type="Pfam" id="PF17921">
    <property type="entry name" value="Integrase_H2C2"/>
    <property type="match status" value="1"/>
</dbReference>
<organism evidence="2 3">
    <name type="scientific">Ancylostoma duodenale</name>
    <dbReference type="NCBI Taxonomy" id="51022"/>
    <lineage>
        <taxon>Eukaryota</taxon>
        <taxon>Metazoa</taxon>
        <taxon>Ecdysozoa</taxon>
        <taxon>Nematoda</taxon>
        <taxon>Chromadorea</taxon>
        <taxon>Rhabditida</taxon>
        <taxon>Rhabditina</taxon>
        <taxon>Rhabditomorpha</taxon>
        <taxon>Strongyloidea</taxon>
        <taxon>Ancylostomatidae</taxon>
        <taxon>Ancylostomatinae</taxon>
        <taxon>Ancylostoma</taxon>
    </lineage>
</organism>
<dbReference type="Gene3D" id="1.10.340.70">
    <property type="match status" value="1"/>
</dbReference>
<gene>
    <name evidence="2" type="ORF">ANCDUO_00305</name>
</gene>
<evidence type="ECO:0000259" key="1">
    <source>
        <dbReference type="Pfam" id="PF17921"/>
    </source>
</evidence>
<proteinExistence type="predicted"/>
<dbReference type="OrthoDB" id="5850742at2759"/>
<evidence type="ECO:0000313" key="3">
    <source>
        <dbReference type="Proteomes" id="UP000054047"/>
    </source>
</evidence>
<name>A0A0C2HIF6_9BILA</name>
<feature type="domain" description="Integrase zinc-binding" evidence="1">
    <location>
        <begin position="269"/>
        <end position="323"/>
    </location>
</feature>
<dbReference type="PANTHER" id="PTHR47331">
    <property type="entry name" value="PHD-TYPE DOMAIN-CONTAINING PROTEIN"/>
    <property type="match status" value="1"/>
</dbReference>
<dbReference type="EMBL" id="KN726174">
    <property type="protein sequence ID" value="KIH69356.1"/>
    <property type="molecule type" value="Genomic_DNA"/>
</dbReference>
<dbReference type="InterPro" id="IPR041588">
    <property type="entry name" value="Integrase_H2C2"/>
</dbReference>
<keyword evidence="3" id="KW-1185">Reference proteome</keyword>
<dbReference type="Proteomes" id="UP000054047">
    <property type="component" value="Unassembled WGS sequence"/>
</dbReference>
<protein>
    <recommendedName>
        <fullName evidence="1">Integrase zinc-binding domain-containing protein</fullName>
    </recommendedName>
</protein>
<accession>A0A0C2HIF6</accession>
<dbReference type="AlphaFoldDB" id="A0A0C2HIF6"/>
<evidence type="ECO:0000313" key="2">
    <source>
        <dbReference type="EMBL" id="KIH69356.1"/>
    </source>
</evidence>
<sequence>MQARMLWQPEPHDPTIAGGLTLTTYEELKKTISVDAVYLLSDSEIVLNWLENGDPSKVTGVLVSDRVKEIKRITTKSKEESVKMYFGYITDCATRGLTAEELYEHTWWKGPEFFPKEQKDWREETRLFEILLETADPLQISVQKEETTLVYVDRFSCTSKLRKTVTYVLKFLNRTMRNLPDVAKDRIRKIIGMEKELEAVTPIEAAGMRHAEKIVKAHQKQYHSTSTADIQRKLNITPDSNGIWRCHGRLEKSRLTEEAEKKSIFIAPNNSLANLIIQEAHGRYHCSTAHTMAEVRKRFWIPKLRQQVKKVIKKCTACQRCNNLLFRYPSLAE</sequence>
<reference evidence="2 3" key="1">
    <citation type="submission" date="2013-12" db="EMBL/GenBank/DDBJ databases">
        <title>Draft genome of the parsitic nematode Ancylostoma duodenale.</title>
        <authorList>
            <person name="Mitreva M."/>
        </authorList>
    </citation>
    <scope>NUCLEOTIDE SEQUENCE [LARGE SCALE GENOMIC DNA]</scope>
    <source>
        <strain evidence="2 3">Zhejiang</strain>
    </source>
</reference>